<reference evidence="1 2" key="1">
    <citation type="journal article" date="2022" name="Microbiol. Resour. Announc.">
        <title>Complete Genome Sequence of the Hyperthermophilic and Acidophilic Archaeon Saccharolobus caldissimus Strain HS-3T.</title>
        <authorList>
            <person name="Sakai H.D."/>
            <person name="Kurosawa N."/>
        </authorList>
    </citation>
    <scope>NUCLEOTIDE SEQUENCE [LARGE SCALE GENOMIC DNA]</scope>
    <source>
        <strain evidence="1 2">JCM32116</strain>
    </source>
</reference>
<protein>
    <submittedName>
        <fullName evidence="1">Ornithine cyclodeaminase</fullName>
    </submittedName>
</protein>
<name>A0AAQ4CN90_9CREN</name>
<dbReference type="PANTHER" id="PTHR13812">
    <property type="entry name" value="KETIMINE REDUCTASE MU-CRYSTALLIN"/>
    <property type="match status" value="1"/>
</dbReference>
<dbReference type="RefSeq" id="WP_229571285.1">
    <property type="nucleotide sequence ID" value="NZ_AP025226.1"/>
</dbReference>
<organism evidence="1 2">
    <name type="scientific">Saccharolobus caldissimus</name>
    <dbReference type="NCBI Taxonomy" id="1702097"/>
    <lineage>
        <taxon>Archaea</taxon>
        <taxon>Thermoproteota</taxon>
        <taxon>Thermoprotei</taxon>
        <taxon>Sulfolobales</taxon>
        <taxon>Sulfolobaceae</taxon>
        <taxon>Saccharolobus</taxon>
    </lineage>
</organism>
<dbReference type="SUPFAM" id="SSF51735">
    <property type="entry name" value="NAD(P)-binding Rossmann-fold domains"/>
    <property type="match status" value="1"/>
</dbReference>
<dbReference type="InterPro" id="IPR036291">
    <property type="entry name" value="NAD(P)-bd_dom_sf"/>
</dbReference>
<dbReference type="Proteomes" id="UP001319921">
    <property type="component" value="Chromosome"/>
</dbReference>
<proteinExistence type="predicted"/>
<dbReference type="InterPro" id="IPR023401">
    <property type="entry name" value="ODC_N"/>
</dbReference>
<dbReference type="InterPro" id="IPR003462">
    <property type="entry name" value="ODC_Mu_crystall"/>
</dbReference>
<dbReference type="Pfam" id="PF02423">
    <property type="entry name" value="OCD_Mu_crystall"/>
    <property type="match status" value="1"/>
</dbReference>
<keyword evidence="2" id="KW-1185">Reference proteome</keyword>
<dbReference type="AlphaFoldDB" id="A0AAQ4CN90"/>
<dbReference type="EMBL" id="AP025226">
    <property type="protein sequence ID" value="BDB97271.1"/>
    <property type="molecule type" value="Genomic_DNA"/>
</dbReference>
<evidence type="ECO:0000313" key="1">
    <source>
        <dbReference type="EMBL" id="BDB97271.1"/>
    </source>
</evidence>
<dbReference type="GeneID" id="68865012"/>
<dbReference type="PANTHER" id="PTHR13812:SF19">
    <property type="entry name" value="KETIMINE REDUCTASE MU-CRYSTALLIN"/>
    <property type="match status" value="1"/>
</dbReference>
<sequence>MIILSGRDLIEVLRAEIAVNAVKEAFKLYSERRILQPPRVVLDIKGNWWGIMPSSTDKSFVAKIVSVIEENKNRGLPSVQGFVVLMSPDTGETLAIMDGSILTAIRTSAASILSTEISINSRNIGNLGVIGAGTEAYYHVKLSLEYFKIQKLFITARKNHIELARKFGAEATDLETLLKNSDVVFATTSSITPVVLGKYLKDDFHVSSIGAHTPNAREVDDDTILKIRSYIVDSMEAVANETGDYIIPKQRGMLNNKLVAEIGEIINKNIKIERPSLFKTVGIAAEDNVTAYIAYQEAIKRGIGTNVSI</sequence>
<gene>
    <name evidence="1" type="ORF">SACC_02880</name>
</gene>
<evidence type="ECO:0000313" key="2">
    <source>
        <dbReference type="Proteomes" id="UP001319921"/>
    </source>
</evidence>
<dbReference type="Gene3D" id="3.40.50.720">
    <property type="entry name" value="NAD(P)-binding Rossmann-like Domain"/>
    <property type="match status" value="1"/>
</dbReference>
<accession>A0AAQ4CN90</accession>
<dbReference type="PIRSF" id="PIRSF001439">
    <property type="entry name" value="CryM"/>
    <property type="match status" value="1"/>
</dbReference>
<dbReference type="GO" id="GO:0005737">
    <property type="term" value="C:cytoplasm"/>
    <property type="evidence" value="ECO:0007669"/>
    <property type="project" value="TreeGrafter"/>
</dbReference>
<dbReference type="KEGG" id="scas:SACC_02880"/>
<dbReference type="Gene3D" id="3.30.1780.10">
    <property type="entry name" value="ornithine cyclodeaminase, domain 1"/>
    <property type="match status" value="1"/>
</dbReference>